<evidence type="ECO:0000256" key="8">
    <source>
        <dbReference type="SAM" id="MobiDB-lite"/>
    </source>
</evidence>
<reference evidence="11 12" key="1">
    <citation type="submission" date="2018-03" db="EMBL/GenBank/DDBJ databases">
        <title>Genomic Encyclopedia of Archaeal and Bacterial Type Strains, Phase II (KMG-II): from individual species to whole genera.</title>
        <authorList>
            <person name="Goeker M."/>
        </authorList>
    </citation>
    <scope>NUCLEOTIDE SEQUENCE [LARGE SCALE GENOMIC DNA]</scope>
    <source>
        <strain evidence="11 12">DSM 45312</strain>
    </source>
</reference>
<dbReference type="GO" id="GO:0005886">
    <property type="term" value="C:plasma membrane"/>
    <property type="evidence" value="ECO:0007669"/>
    <property type="project" value="UniProtKB-SubCell"/>
</dbReference>
<dbReference type="RefSeq" id="WP_106582589.1">
    <property type="nucleotide sequence ID" value="NZ_PYGA01000005.1"/>
</dbReference>
<dbReference type="GO" id="GO:0008137">
    <property type="term" value="F:NADH dehydrogenase (ubiquinone) activity"/>
    <property type="evidence" value="ECO:0007669"/>
    <property type="project" value="InterPro"/>
</dbReference>
<evidence type="ECO:0000256" key="5">
    <source>
        <dbReference type="ARBA" id="ARBA00022989"/>
    </source>
</evidence>
<feature type="transmembrane region" description="Helical" evidence="9">
    <location>
        <begin position="115"/>
        <end position="135"/>
    </location>
</feature>
<dbReference type="InterPro" id="IPR001750">
    <property type="entry name" value="ND/Mrp_TM"/>
</dbReference>
<dbReference type="EMBL" id="PYGA01000005">
    <property type="protein sequence ID" value="PSK98514.1"/>
    <property type="molecule type" value="Genomic_DNA"/>
</dbReference>
<dbReference type="AlphaFoldDB" id="A0A2P8DMT6"/>
<comment type="subcellular location">
    <subcellularLocation>
        <location evidence="1">Cell membrane</location>
        <topology evidence="1">Multi-pass membrane protein</topology>
    </subcellularLocation>
    <subcellularLocation>
        <location evidence="7">Membrane</location>
        <topology evidence="7">Multi-pass membrane protein</topology>
    </subcellularLocation>
</comment>
<feature type="transmembrane region" description="Helical" evidence="9">
    <location>
        <begin position="6"/>
        <end position="24"/>
    </location>
</feature>
<feature type="transmembrane region" description="Helical" evidence="9">
    <location>
        <begin position="305"/>
        <end position="323"/>
    </location>
</feature>
<evidence type="ECO:0000313" key="11">
    <source>
        <dbReference type="EMBL" id="PSK98514.1"/>
    </source>
</evidence>
<feature type="transmembrane region" description="Helical" evidence="9">
    <location>
        <begin position="244"/>
        <end position="265"/>
    </location>
</feature>
<dbReference type="Proteomes" id="UP000240542">
    <property type="component" value="Unassembled WGS sequence"/>
</dbReference>
<gene>
    <name evidence="11" type="ORF">CLV63_105188</name>
</gene>
<dbReference type="PANTHER" id="PTHR42703">
    <property type="entry name" value="NADH DEHYDROGENASE"/>
    <property type="match status" value="1"/>
</dbReference>
<feature type="transmembrane region" description="Helical" evidence="9">
    <location>
        <begin position="329"/>
        <end position="353"/>
    </location>
</feature>
<evidence type="ECO:0000256" key="1">
    <source>
        <dbReference type="ARBA" id="ARBA00004651"/>
    </source>
</evidence>
<keyword evidence="12" id="KW-1185">Reference proteome</keyword>
<dbReference type="OrthoDB" id="9768329at2"/>
<keyword evidence="5 9" id="KW-1133">Transmembrane helix</keyword>
<evidence type="ECO:0000256" key="3">
    <source>
        <dbReference type="ARBA" id="ARBA00022475"/>
    </source>
</evidence>
<proteinExistence type="inferred from homology"/>
<dbReference type="PANTHER" id="PTHR42703:SF1">
    <property type="entry name" value="NA(+)_H(+) ANTIPORTER SUBUNIT D1"/>
    <property type="match status" value="1"/>
</dbReference>
<evidence type="ECO:0000256" key="9">
    <source>
        <dbReference type="SAM" id="Phobius"/>
    </source>
</evidence>
<dbReference type="InterPro" id="IPR050586">
    <property type="entry name" value="CPA3_Na-H_Antiporter_D"/>
</dbReference>
<feature type="transmembrane region" description="Helical" evidence="9">
    <location>
        <begin position="171"/>
        <end position="192"/>
    </location>
</feature>
<feature type="transmembrane region" description="Helical" evidence="9">
    <location>
        <begin position="280"/>
        <end position="298"/>
    </location>
</feature>
<dbReference type="PRINTS" id="PR01437">
    <property type="entry name" value="NUOXDRDTASE4"/>
</dbReference>
<evidence type="ECO:0000256" key="7">
    <source>
        <dbReference type="RuleBase" id="RU000320"/>
    </source>
</evidence>
<name>A0A2P8DMT6_9ACTN</name>
<organism evidence="11 12">
    <name type="scientific">Murinocardiopsis flavida</name>
    <dbReference type="NCBI Taxonomy" id="645275"/>
    <lineage>
        <taxon>Bacteria</taxon>
        <taxon>Bacillati</taxon>
        <taxon>Actinomycetota</taxon>
        <taxon>Actinomycetes</taxon>
        <taxon>Streptosporangiales</taxon>
        <taxon>Nocardiopsidaceae</taxon>
        <taxon>Murinocardiopsis</taxon>
    </lineage>
</organism>
<dbReference type="NCBIfam" id="NF009308">
    <property type="entry name" value="PRK12665.1"/>
    <property type="match status" value="1"/>
</dbReference>
<evidence type="ECO:0000313" key="12">
    <source>
        <dbReference type="Proteomes" id="UP000240542"/>
    </source>
</evidence>
<feature type="transmembrane region" description="Helical" evidence="9">
    <location>
        <begin position="82"/>
        <end position="103"/>
    </location>
</feature>
<keyword evidence="4 7" id="KW-0812">Transmembrane</keyword>
<dbReference type="GO" id="GO:0042773">
    <property type="term" value="P:ATP synthesis coupled electron transport"/>
    <property type="evidence" value="ECO:0007669"/>
    <property type="project" value="InterPro"/>
</dbReference>
<dbReference type="Pfam" id="PF00361">
    <property type="entry name" value="Proton_antipo_M"/>
    <property type="match status" value="1"/>
</dbReference>
<evidence type="ECO:0000259" key="10">
    <source>
        <dbReference type="Pfam" id="PF00361"/>
    </source>
</evidence>
<keyword evidence="6 9" id="KW-0472">Membrane</keyword>
<comment type="caution">
    <text evidence="11">The sequence shown here is derived from an EMBL/GenBank/DDBJ whole genome shotgun (WGS) entry which is preliminary data.</text>
</comment>
<feature type="transmembrane region" description="Helical" evidence="9">
    <location>
        <begin position="141"/>
        <end position="159"/>
    </location>
</feature>
<sequence length="557" mass="57821">MHDFLHYLVPLPVVLPLLSAGAKLAAGVRLQRVQRVVSVATLAAVLLIGITLLIGTDLYGPQVVHVGGWGAPIGIALVADRLSALMVTVSAAITLAVLVYSIGQGMADEDEVAPLAVYHPTFLILVAGVSNAFLAGDLFNVYVGFEILLTASYVLLTLGGTQSRIRAGATYVVVSLLSSVIFLVGIGAAYAATGTVNMAQLGVRLADIPEELRLVLQVMLLTAFAIKAAVFPLSAWLPDSYPTAPAPVTAVFAGLLTKVGVYAMIRTQTLLFPGGQVDELLMWVALATMVVGIIGAVAQTDIKRLLSFTLVSHIGYMVFGMALGSQLGLAGAVFYVAHHITVQTTLFLVTGLIERRGGSTSMDDLGGLAKLSPLVAVLFFIPAMNLAGIPPLSGFLGKLGLMQAGVQLGGPLAYTLVAGSVLTSLLTLYAIARVWNYAFWRAPAEGAVAEPGTVLETSEEESPTSAFGPGEAMGPSSRVRAPGVRTVSGRAATLGGRTITTSATFPRTMLVATVGLVAMGIAFTVFAGPLIGFSDRAAEELLERAPYIDAVFPGGTS</sequence>
<dbReference type="InterPro" id="IPR003918">
    <property type="entry name" value="NADH_UbQ_OxRdtase"/>
</dbReference>
<evidence type="ECO:0000256" key="6">
    <source>
        <dbReference type="ARBA" id="ARBA00023136"/>
    </source>
</evidence>
<feature type="domain" description="NADH:quinone oxidoreductase/Mrp antiporter transmembrane" evidence="10">
    <location>
        <begin position="135"/>
        <end position="423"/>
    </location>
</feature>
<accession>A0A2P8DMT6</accession>
<evidence type="ECO:0000256" key="4">
    <source>
        <dbReference type="ARBA" id="ARBA00022692"/>
    </source>
</evidence>
<keyword evidence="3" id="KW-1003">Cell membrane</keyword>
<protein>
    <submittedName>
        <fullName evidence="11">Multisubunit sodium/proton antiporter MrpD subunit</fullName>
    </submittedName>
</protein>
<feature type="transmembrane region" description="Helical" evidence="9">
    <location>
        <begin position="374"/>
        <end position="392"/>
    </location>
</feature>
<feature type="transmembrane region" description="Helical" evidence="9">
    <location>
        <begin position="412"/>
        <end position="432"/>
    </location>
</feature>
<feature type="transmembrane region" description="Helical" evidence="9">
    <location>
        <begin position="36"/>
        <end position="55"/>
    </location>
</feature>
<evidence type="ECO:0000256" key="2">
    <source>
        <dbReference type="ARBA" id="ARBA00005346"/>
    </source>
</evidence>
<feature type="transmembrane region" description="Helical" evidence="9">
    <location>
        <begin position="509"/>
        <end position="531"/>
    </location>
</feature>
<feature type="transmembrane region" description="Helical" evidence="9">
    <location>
        <begin position="212"/>
        <end position="237"/>
    </location>
</feature>
<feature type="region of interest" description="Disordered" evidence="8">
    <location>
        <begin position="458"/>
        <end position="481"/>
    </location>
</feature>
<comment type="similarity">
    <text evidence="2">Belongs to the CPA3 antiporters (TC 2.A.63) subunit D family.</text>
</comment>